<dbReference type="RefSeq" id="WP_418161121.1">
    <property type="nucleotide sequence ID" value="NZ_JBBLZC010000024.1"/>
</dbReference>
<accession>A0ABU8XVS6</accession>
<dbReference type="PANTHER" id="PTHR28055">
    <property type="entry name" value="ALTERED INHERITANCE OF MITOCHONDRIA PROTEIN 41, MITOCHONDRIAL"/>
    <property type="match status" value="1"/>
</dbReference>
<comment type="caution">
    <text evidence="1">The sequence shown here is derived from an EMBL/GenBank/DDBJ whole genome shotgun (WGS) entry which is preliminary data.</text>
</comment>
<dbReference type="SUPFAM" id="SSF89095">
    <property type="entry name" value="GatB/YqeY motif"/>
    <property type="match status" value="1"/>
</dbReference>
<dbReference type="InterPro" id="IPR003789">
    <property type="entry name" value="Asn/Gln_tRNA_amidoTrase-B-like"/>
</dbReference>
<dbReference type="InterPro" id="IPR023168">
    <property type="entry name" value="GatB_Yqey_C_2"/>
</dbReference>
<organism evidence="1 2">
    <name type="scientific">Benzoatithermus flavus</name>
    <dbReference type="NCBI Taxonomy" id="3108223"/>
    <lineage>
        <taxon>Bacteria</taxon>
        <taxon>Pseudomonadati</taxon>
        <taxon>Pseudomonadota</taxon>
        <taxon>Alphaproteobacteria</taxon>
        <taxon>Geminicoccales</taxon>
        <taxon>Geminicoccaceae</taxon>
        <taxon>Benzoatithermus</taxon>
    </lineage>
</organism>
<dbReference type="InterPro" id="IPR019004">
    <property type="entry name" value="YqeY/Aim41"/>
</dbReference>
<reference evidence="1 2" key="1">
    <citation type="submission" date="2024-01" db="EMBL/GenBank/DDBJ databases">
        <title>Multi-omics insights into the function and evolution of sodium benzoate biodegradation pathways in Benzoatithermus flavus gen. nov., sp. nov. from hot spring.</title>
        <authorList>
            <person name="Hu C.-J."/>
            <person name="Li W.-J."/>
        </authorList>
    </citation>
    <scope>NUCLEOTIDE SEQUENCE [LARGE SCALE GENOMIC DNA]</scope>
    <source>
        <strain evidence="1 2">SYSU G07066</strain>
    </source>
</reference>
<protein>
    <submittedName>
        <fullName evidence="1">GatB/YqeY domain-containing protein</fullName>
    </submittedName>
</protein>
<evidence type="ECO:0000313" key="1">
    <source>
        <dbReference type="EMBL" id="MEK0085272.1"/>
    </source>
</evidence>
<dbReference type="InterPro" id="IPR042184">
    <property type="entry name" value="YqeY/Aim41_N"/>
</dbReference>
<dbReference type="PANTHER" id="PTHR28055:SF1">
    <property type="entry name" value="ALTERED INHERITANCE OF MITOCHONDRIA PROTEIN 41, MITOCHONDRIAL"/>
    <property type="match status" value="1"/>
</dbReference>
<dbReference type="Proteomes" id="UP001375743">
    <property type="component" value="Unassembled WGS sequence"/>
</dbReference>
<name>A0ABU8XVS6_9PROT</name>
<dbReference type="Gene3D" id="1.10.10.410">
    <property type="match status" value="1"/>
</dbReference>
<proteinExistence type="predicted"/>
<dbReference type="EMBL" id="JBBLZC010000024">
    <property type="protein sequence ID" value="MEK0085272.1"/>
    <property type="molecule type" value="Genomic_DNA"/>
</dbReference>
<gene>
    <name evidence="1" type="ORF">U1T56_19135</name>
</gene>
<keyword evidence="2" id="KW-1185">Reference proteome</keyword>
<dbReference type="Gene3D" id="1.10.1510.10">
    <property type="entry name" value="Uncharacterised protein YqeY/AIM41 PF09424, N-terminal domain"/>
    <property type="match status" value="1"/>
</dbReference>
<sequence length="151" mass="16707">MLRERLNAALKEAVAAGEQRAAATLRLILAAIRERDRVAREAGAAEGLDEAGIVAMLQDMVAQRRQEIIRCEACARVDRAEQEAEEIRVIEPFLPPRMSQDEIRAAVEAAIEALGATRLKDTGKVIAALKERYGGRMDFACAKRLLCERLH</sequence>
<evidence type="ECO:0000313" key="2">
    <source>
        <dbReference type="Proteomes" id="UP001375743"/>
    </source>
</evidence>
<dbReference type="Pfam" id="PF09424">
    <property type="entry name" value="YqeY"/>
    <property type="match status" value="1"/>
</dbReference>